<dbReference type="Proteomes" id="UP000063429">
    <property type="component" value="Chromosome"/>
</dbReference>
<accession>A0ABM5V0E6</accession>
<evidence type="ECO:0000313" key="1">
    <source>
        <dbReference type="EMBL" id="AKZ62959.1"/>
    </source>
</evidence>
<reference evidence="2" key="1">
    <citation type="journal article" date="2015" name="Genome Announc.">
        <title>Complete Genome Sequence of Herbaspirillum hiltneri N3 (DSM 17495), Isolated from Surface-Sterilized Wheat Roots.</title>
        <authorList>
            <person name="Guizelini D."/>
            <person name="Saizaki P.M."/>
            <person name="Coimbra N.A."/>
            <person name="Weiss V.A."/>
            <person name="Faoro H."/>
            <person name="Sfeir M.Z."/>
            <person name="Baura V.A."/>
            <person name="Monteiro R.A."/>
            <person name="Chubatsu L.S."/>
            <person name="Souza E.M."/>
            <person name="Cruz L.M."/>
            <person name="Pedrosa F.O."/>
            <person name="Raittz R.T."/>
            <person name="Marchaukoski J.N."/>
            <person name="Steffens M.B."/>
        </authorList>
    </citation>
    <scope>NUCLEOTIDE SEQUENCE [LARGE SCALE GENOMIC DNA]</scope>
    <source>
        <strain evidence="2">N3</strain>
    </source>
</reference>
<sequence>MSNDLTKDEFDALGQISRKEHRGRPSACVARNTKRLTGIKMLEYTREGHLALTEKGLQTLFIYRCIEALRGLNADADAVVDADVAIFLSRKGHIVAKEGSKQFEITQRGRESLADIDAQSR</sequence>
<keyword evidence="2" id="KW-1185">Reference proteome</keyword>
<gene>
    <name evidence="1" type="ORF">F506_10025</name>
</gene>
<name>A0ABM5V0E6_9BURK</name>
<proteinExistence type="predicted"/>
<organism evidence="1 2">
    <name type="scientific">Herbaspirillum hiltneri N3</name>
    <dbReference type="NCBI Taxonomy" id="1262470"/>
    <lineage>
        <taxon>Bacteria</taxon>
        <taxon>Pseudomonadati</taxon>
        <taxon>Pseudomonadota</taxon>
        <taxon>Betaproteobacteria</taxon>
        <taxon>Burkholderiales</taxon>
        <taxon>Oxalobacteraceae</taxon>
        <taxon>Herbaspirillum</taxon>
    </lineage>
</organism>
<dbReference type="EMBL" id="CP011409">
    <property type="protein sequence ID" value="AKZ62959.1"/>
    <property type="molecule type" value="Genomic_DNA"/>
</dbReference>
<evidence type="ECO:0000313" key="2">
    <source>
        <dbReference type="Proteomes" id="UP000063429"/>
    </source>
</evidence>
<protein>
    <submittedName>
        <fullName evidence="1">Uncharacterized protein</fullName>
    </submittedName>
</protein>
<dbReference type="RefSeq" id="WP_053197082.1">
    <property type="nucleotide sequence ID" value="NZ_CP011409.1"/>
</dbReference>